<feature type="domain" description="Methyltransferase" evidence="1">
    <location>
        <begin position="52"/>
        <end position="146"/>
    </location>
</feature>
<accession>A0ABW7YW28</accession>
<reference evidence="2 3" key="1">
    <citation type="submission" date="2024-10" db="EMBL/GenBank/DDBJ databases">
        <title>The Natural Products Discovery Center: Release of the First 8490 Sequenced Strains for Exploring Actinobacteria Biosynthetic Diversity.</title>
        <authorList>
            <person name="Kalkreuter E."/>
            <person name="Kautsar S.A."/>
            <person name="Yang D."/>
            <person name="Bader C.D."/>
            <person name="Teijaro C.N."/>
            <person name="Fluegel L."/>
            <person name="Davis C.M."/>
            <person name="Simpson J.R."/>
            <person name="Lauterbach L."/>
            <person name="Steele A.D."/>
            <person name="Gui C."/>
            <person name="Meng S."/>
            <person name="Li G."/>
            <person name="Viehrig K."/>
            <person name="Ye F."/>
            <person name="Su P."/>
            <person name="Kiefer A.F."/>
            <person name="Nichols A."/>
            <person name="Cepeda A.J."/>
            <person name="Yan W."/>
            <person name="Fan B."/>
            <person name="Jiang Y."/>
            <person name="Adhikari A."/>
            <person name="Zheng C.-J."/>
            <person name="Schuster L."/>
            <person name="Cowan T.M."/>
            <person name="Smanski M.J."/>
            <person name="Chevrette M.G."/>
            <person name="De Carvalho L.P.S."/>
            <person name="Shen B."/>
        </authorList>
    </citation>
    <scope>NUCLEOTIDE SEQUENCE [LARGE SCALE GENOMIC DNA]</scope>
    <source>
        <strain evidence="2 3">NPDC050545</strain>
    </source>
</reference>
<keyword evidence="3" id="KW-1185">Reference proteome</keyword>
<gene>
    <name evidence="2" type="ORF">ACIBG2_22265</name>
</gene>
<organism evidence="2 3">
    <name type="scientific">Nonomuraea typhae</name>
    <dbReference type="NCBI Taxonomy" id="2603600"/>
    <lineage>
        <taxon>Bacteria</taxon>
        <taxon>Bacillati</taxon>
        <taxon>Actinomycetota</taxon>
        <taxon>Actinomycetes</taxon>
        <taxon>Streptosporangiales</taxon>
        <taxon>Streptosporangiaceae</taxon>
        <taxon>Nonomuraea</taxon>
    </lineage>
</organism>
<dbReference type="InterPro" id="IPR041698">
    <property type="entry name" value="Methyltransf_25"/>
</dbReference>
<keyword evidence="2" id="KW-0489">Methyltransferase</keyword>
<dbReference type="EC" id="2.1.1.-" evidence="2"/>
<dbReference type="InterPro" id="IPR029063">
    <property type="entry name" value="SAM-dependent_MTases_sf"/>
</dbReference>
<dbReference type="SUPFAM" id="SSF53335">
    <property type="entry name" value="S-adenosyl-L-methionine-dependent methyltransferases"/>
    <property type="match status" value="1"/>
</dbReference>
<dbReference type="Gene3D" id="3.40.50.150">
    <property type="entry name" value="Vaccinia Virus protein VP39"/>
    <property type="match status" value="1"/>
</dbReference>
<dbReference type="GO" id="GO:0008168">
    <property type="term" value="F:methyltransferase activity"/>
    <property type="evidence" value="ECO:0007669"/>
    <property type="project" value="UniProtKB-KW"/>
</dbReference>
<name>A0ABW7YW28_9ACTN</name>
<protein>
    <submittedName>
        <fullName evidence="2">SAM-dependent methyltransferase</fullName>
        <ecNumber evidence="2">2.1.1.-</ecNumber>
    </submittedName>
</protein>
<dbReference type="CDD" id="cd02440">
    <property type="entry name" value="AdoMet_MTases"/>
    <property type="match status" value="1"/>
</dbReference>
<dbReference type="RefSeq" id="WP_397083828.1">
    <property type="nucleotide sequence ID" value="NZ_JBITGY010000006.1"/>
</dbReference>
<dbReference type="PANTHER" id="PTHR44068">
    <property type="entry name" value="ZGC:194242"/>
    <property type="match status" value="1"/>
</dbReference>
<dbReference type="Proteomes" id="UP001612741">
    <property type="component" value="Unassembled WGS sequence"/>
</dbReference>
<evidence type="ECO:0000313" key="3">
    <source>
        <dbReference type="Proteomes" id="UP001612741"/>
    </source>
</evidence>
<proteinExistence type="predicted"/>
<dbReference type="InterPro" id="IPR050447">
    <property type="entry name" value="Erg6_SMT_methyltransf"/>
</dbReference>
<dbReference type="EMBL" id="JBITGY010000006">
    <property type="protein sequence ID" value="MFI6500124.1"/>
    <property type="molecule type" value="Genomic_DNA"/>
</dbReference>
<comment type="caution">
    <text evidence="2">The sequence shown here is derived from an EMBL/GenBank/DDBJ whole genome shotgun (WGS) entry which is preliminary data.</text>
</comment>
<keyword evidence="2" id="KW-0808">Transferase</keyword>
<sequence>MAAVDALIRPDRYPRSSRYDPRWLLDLDMGPNPLWLLEDLAGDLELRPGMRVLDLGSGKGATSVFLAREFGVQVVAADWWVSAREAEAVFAEAGVAGQVEAVRAEAHALPFEEGGFDAVVSIDAFEYFGTGDHYLPYLVRFLRPGGQLGVATPGMTREVRDLGEIPAHVKKVVGWEAVAWHTADWWRFQWEITEQVTVTSARLQEDGWRDWLLWTRAAAEHRPEDAAAQQPVLDMLTADQGDFLSFALVTARKNGPPTGAVRAGA</sequence>
<evidence type="ECO:0000313" key="2">
    <source>
        <dbReference type="EMBL" id="MFI6500124.1"/>
    </source>
</evidence>
<dbReference type="PANTHER" id="PTHR44068:SF11">
    <property type="entry name" value="GERANYL DIPHOSPHATE 2-C-METHYLTRANSFERASE"/>
    <property type="match status" value="1"/>
</dbReference>
<dbReference type="Pfam" id="PF13649">
    <property type="entry name" value="Methyltransf_25"/>
    <property type="match status" value="1"/>
</dbReference>
<evidence type="ECO:0000259" key="1">
    <source>
        <dbReference type="Pfam" id="PF13649"/>
    </source>
</evidence>
<dbReference type="GO" id="GO:0032259">
    <property type="term" value="P:methylation"/>
    <property type="evidence" value="ECO:0007669"/>
    <property type="project" value="UniProtKB-KW"/>
</dbReference>